<protein>
    <recommendedName>
        <fullName evidence="3">DUF2153 domain-containing protein</fullName>
    </recommendedName>
</protein>
<evidence type="ECO:0000313" key="2">
    <source>
        <dbReference type="Proteomes" id="UP000291213"/>
    </source>
</evidence>
<dbReference type="PIRSF" id="PIRSF008210">
    <property type="entry name" value="UCP008210"/>
    <property type="match status" value="1"/>
</dbReference>
<proteinExistence type="predicted"/>
<dbReference type="OrthoDB" id="26708at2157"/>
<evidence type="ECO:0008006" key="3">
    <source>
        <dbReference type="Google" id="ProtNLM"/>
    </source>
</evidence>
<sequence length="143" mass="16708">MSRPTDVTAFTRSLERWVMLQKAVLENFKNIDSQVRNSDRLDLIIHTRLAFNHMIKTLKAFDDWLQDPFISSNIPRDLLLDVWDTTLKMMELLIELDIRHTSQVKNLIEEASREGRLNPLLSQLKDIGGWREDRRGESGSMSI</sequence>
<name>A0A401H8M4_AERPX</name>
<dbReference type="RefSeq" id="WP_131159787.1">
    <property type="nucleotide sequence ID" value="NZ_BDMD01000019.1"/>
</dbReference>
<dbReference type="AlphaFoldDB" id="A0A401H8M4"/>
<accession>A0A401H8M4</accession>
<dbReference type="Pfam" id="PF09921">
    <property type="entry name" value="DUF2153"/>
    <property type="match status" value="1"/>
</dbReference>
<dbReference type="EMBL" id="BDMD01000019">
    <property type="protein sequence ID" value="GBF08743.1"/>
    <property type="molecule type" value="Genomic_DNA"/>
</dbReference>
<gene>
    <name evidence="1" type="ORF">apy_04680</name>
</gene>
<evidence type="ECO:0000313" key="1">
    <source>
        <dbReference type="EMBL" id="GBF08743.1"/>
    </source>
</evidence>
<dbReference type="Proteomes" id="UP000291213">
    <property type="component" value="Unassembled WGS sequence"/>
</dbReference>
<reference evidence="1 2" key="1">
    <citation type="submission" date="2017-02" db="EMBL/GenBank/DDBJ databases">
        <title>isolation and characterization of a novel temperate virus Aeropyrum globular virus 1 infecting hyperthermophilic archaeon Aeropyrum.</title>
        <authorList>
            <person name="Yumiya M."/>
            <person name="Yoshida T."/>
            <person name="Sako Y."/>
        </authorList>
    </citation>
    <scope>NUCLEOTIDE SEQUENCE [LARGE SCALE GENOMIC DNA]</scope>
    <source>
        <strain evidence="1 2">YK1-12-2013</strain>
    </source>
</reference>
<organism evidence="1 2">
    <name type="scientific">Aeropyrum pernix</name>
    <dbReference type="NCBI Taxonomy" id="56636"/>
    <lineage>
        <taxon>Archaea</taxon>
        <taxon>Thermoproteota</taxon>
        <taxon>Thermoprotei</taxon>
        <taxon>Desulfurococcales</taxon>
        <taxon>Desulfurococcaceae</taxon>
        <taxon>Aeropyrum</taxon>
    </lineage>
</organism>
<comment type="caution">
    <text evidence="1">The sequence shown here is derived from an EMBL/GenBank/DDBJ whole genome shotgun (WGS) entry which is preliminary data.</text>
</comment>
<dbReference type="InterPro" id="IPR014450">
    <property type="entry name" value="UCP008210"/>
</dbReference>